<proteinExistence type="predicted"/>
<evidence type="ECO:0000313" key="2">
    <source>
        <dbReference type="EMBL" id="CAK0823682.1"/>
    </source>
</evidence>
<evidence type="ECO:0000313" key="3">
    <source>
        <dbReference type="Proteomes" id="UP001189429"/>
    </source>
</evidence>
<dbReference type="EMBL" id="CAUYUJ010008347">
    <property type="protein sequence ID" value="CAK0823682.1"/>
    <property type="molecule type" value="Genomic_DNA"/>
</dbReference>
<feature type="compositionally biased region" description="Low complexity" evidence="1">
    <location>
        <begin position="158"/>
        <end position="177"/>
    </location>
</feature>
<comment type="caution">
    <text evidence="2">The sequence shown here is derived from an EMBL/GenBank/DDBJ whole genome shotgun (WGS) entry which is preliminary data.</text>
</comment>
<keyword evidence="3" id="KW-1185">Reference proteome</keyword>
<feature type="region of interest" description="Disordered" evidence="1">
    <location>
        <begin position="143"/>
        <end position="177"/>
    </location>
</feature>
<gene>
    <name evidence="2" type="ORF">PCOR1329_LOCUS24311</name>
</gene>
<name>A0ABN9RX29_9DINO</name>
<sequence>MLGTLGCACGHFKAQAAAMADGSPLAVVLEDDVWLEDDFVERLWDLVVHELPCDWQVTSLYSRCPFGQCVSPRLARIWPDVNEPEWRCRAGVNWGMQGMLYRTPELARVQKAWRRAVFDDGRPHCMDVDVALASVSDEVSFYAVPSSQDPSPGSCGRPATSRPAGPSTATAASSTAQ</sequence>
<evidence type="ECO:0000256" key="1">
    <source>
        <dbReference type="SAM" id="MobiDB-lite"/>
    </source>
</evidence>
<reference evidence="2" key="1">
    <citation type="submission" date="2023-10" db="EMBL/GenBank/DDBJ databases">
        <authorList>
            <person name="Chen Y."/>
            <person name="Shah S."/>
            <person name="Dougan E. K."/>
            <person name="Thang M."/>
            <person name="Chan C."/>
        </authorList>
    </citation>
    <scope>NUCLEOTIDE SEQUENCE [LARGE SCALE GENOMIC DNA]</scope>
</reference>
<accession>A0ABN9RX29</accession>
<protein>
    <submittedName>
        <fullName evidence="2">Uncharacterized protein</fullName>
    </submittedName>
</protein>
<organism evidence="2 3">
    <name type="scientific">Prorocentrum cordatum</name>
    <dbReference type="NCBI Taxonomy" id="2364126"/>
    <lineage>
        <taxon>Eukaryota</taxon>
        <taxon>Sar</taxon>
        <taxon>Alveolata</taxon>
        <taxon>Dinophyceae</taxon>
        <taxon>Prorocentrales</taxon>
        <taxon>Prorocentraceae</taxon>
        <taxon>Prorocentrum</taxon>
    </lineage>
</organism>
<dbReference type="Proteomes" id="UP001189429">
    <property type="component" value="Unassembled WGS sequence"/>
</dbReference>